<comment type="caution">
    <text evidence="1">The sequence shown here is derived from an EMBL/GenBank/DDBJ whole genome shotgun (WGS) entry which is preliminary data.</text>
</comment>
<evidence type="ECO:0000313" key="2">
    <source>
        <dbReference type="Proteomes" id="UP001215598"/>
    </source>
</evidence>
<dbReference type="EMBL" id="JARKIB010000091">
    <property type="protein sequence ID" value="KAJ7743408.1"/>
    <property type="molecule type" value="Genomic_DNA"/>
</dbReference>
<sequence length="316" mass="35344">MSSFWFVLHPNVRVAICKGQMCGDSISRPETCPETQGHSLHIVKNHELKFTGPRRTTYYEARERAVATASLGTAQFKVEPMSNFNSSCTKDTVLSAKTPRLSWLHWKYVPSERRGPGKKPWRAVPWRACRGSVGVSRCKTDTVCIDIVAYSVFTTVILTQGALNRVAAVYSHWSTAQRQHSTHGRYSKLSECSFGFSFSGGTSPFCGMAQDIKALVDLLKVRYCVFQCNERGDNVPQTCTRCMVVQGLRHGGARLMPRWCTVMFLACTEMFAHCVPKRDRIVPPTLVFVLPGVTDNFCLPATYLDYLGLVLIDVVV</sequence>
<proteinExistence type="predicted"/>
<reference evidence="1" key="1">
    <citation type="submission" date="2023-03" db="EMBL/GenBank/DDBJ databases">
        <title>Massive genome expansion in bonnet fungi (Mycena s.s.) driven by repeated elements and novel gene families across ecological guilds.</title>
        <authorList>
            <consortium name="Lawrence Berkeley National Laboratory"/>
            <person name="Harder C.B."/>
            <person name="Miyauchi S."/>
            <person name="Viragh M."/>
            <person name="Kuo A."/>
            <person name="Thoen E."/>
            <person name="Andreopoulos B."/>
            <person name="Lu D."/>
            <person name="Skrede I."/>
            <person name="Drula E."/>
            <person name="Henrissat B."/>
            <person name="Morin E."/>
            <person name="Kohler A."/>
            <person name="Barry K."/>
            <person name="LaButti K."/>
            <person name="Morin E."/>
            <person name="Salamov A."/>
            <person name="Lipzen A."/>
            <person name="Mereny Z."/>
            <person name="Hegedus B."/>
            <person name="Baldrian P."/>
            <person name="Stursova M."/>
            <person name="Weitz H."/>
            <person name="Taylor A."/>
            <person name="Grigoriev I.V."/>
            <person name="Nagy L.G."/>
            <person name="Martin F."/>
            <person name="Kauserud H."/>
        </authorList>
    </citation>
    <scope>NUCLEOTIDE SEQUENCE</scope>
    <source>
        <strain evidence="1">CBHHK182m</strain>
    </source>
</reference>
<dbReference type="AlphaFoldDB" id="A0AAD7IHS0"/>
<evidence type="ECO:0000313" key="1">
    <source>
        <dbReference type="EMBL" id="KAJ7743408.1"/>
    </source>
</evidence>
<name>A0AAD7IHS0_9AGAR</name>
<accession>A0AAD7IHS0</accession>
<dbReference type="Proteomes" id="UP001215598">
    <property type="component" value="Unassembled WGS sequence"/>
</dbReference>
<gene>
    <name evidence="1" type="ORF">B0H16DRAFT_1463738</name>
</gene>
<protein>
    <submittedName>
        <fullName evidence="1">Uncharacterized protein</fullName>
    </submittedName>
</protein>
<keyword evidence="2" id="KW-1185">Reference proteome</keyword>
<organism evidence="1 2">
    <name type="scientific">Mycena metata</name>
    <dbReference type="NCBI Taxonomy" id="1033252"/>
    <lineage>
        <taxon>Eukaryota</taxon>
        <taxon>Fungi</taxon>
        <taxon>Dikarya</taxon>
        <taxon>Basidiomycota</taxon>
        <taxon>Agaricomycotina</taxon>
        <taxon>Agaricomycetes</taxon>
        <taxon>Agaricomycetidae</taxon>
        <taxon>Agaricales</taxon>
        <taxon>Marasmiineae</taxon>
        <taxon>Mycenaceae</taxon>
        <taxon>Mycena</taxon>
    </lineage>
</organism>